<sequence length="535" mass="61343">MCSIGAGLFKREILSGISVEVIKEKFISMCVSLNIESELVCTGFFDVFGQEVVPVFNASSLDAKQICGMILGETCGEMENELHEWDIELPELPPPQPADLLLPEEKTKISVLKVLQLSDTHFDPEYEIGAPANCEEPLCCRSYSSPSEKEPSITAGRWGSYHKCDSPKILIENMLKNIALEHPDIDYIIWTGDLPPHDIWNQTKESNLNIIKETVQQMFNAFPNTPIFPAVGNHEAVPAGSFAPSWVKEEDHSIKWLYTTLADQWRRWLPTTASNTVLHGGFYSVLLKPGFRLISLNTNYCHSYSWWLLVNSTDPANELKWLTYELEQSEKNGEKVHLIGHIPPGSSDCMKVWSRNFYAIIERFQSTVVAQFYGHSHADEFEVFYETAEYSRATSVAYLGPSVTSYINFNPAYRIYYIEGDHEETNREVLDHETWTMDLAKANEGSNEPEWFKLYTARDAYQMKSLAPSEWNRLIEEMTDNRQLFDVFYRNYYRNSPTRPACDSQCKIQILCDLKSGRSHDRRHLCHDLEYSIGL</sequence>
<evidence type="ECO:0000256" key="5">
    <source>
        <dbReference type="ARBA" id="ARBA00022723"/>
    </source>
</evidence>
<keyword evidence="10" id="KW-0326">Glycosidase</keyword>
<dbReference type="Gene3D" id="3.60.21.10">
    <property type="match status" value="1"/>
</dbReference>
<evidence type="ECO:0000313" key="13">
    <source>
        <dbReference type="EMBL" id="KAJ8986281.1"/>
    </source>
</evidence>
<keyword evidence="4" id="KW-0964">Secreted</keyword>
<evidence type="ECO:0000256" key="8">
    <source>
        <dbReference type="ARBA" id="ARBA00022833"/>
    </source>
</evidence>
<reference evidence="13" key="1">
    <citation type="journal article" date="2023" name="Insect Mol. Biol.">
        <title>Genome sequencing provides insights into the evolution of gene families encoding plant cell wall-degrading enzymes in longhorned beetles.</title>
        <authorList>
            <person name="Shin N.R."/>
            <person name="Okamura Y."/>
            <person name="Kirsch R."/>
            <person name="Pauchet Y."/>
        </authorList>
    </citation>
    <scope>NUCLEOTIDE SEQUENCE</scope>
    <source>
        <strain evidence="13">MMC_N1</strain>
    </source>
</reference>
<gene>
    <name evidence="13" type="ORF">NQ317_009991</name>
</gene>
<dbReference type="InterPro" id="IPR041805">
    <property type="entry name" value="ASMase/PPN1_MPP"/>
</dbReference>
<feature type="domain" description="Calcineurin-like phosphoesterase" evidence="11">
    <location>
        <begin position="112"/>
        <end position="378"/>
    </location>
</feature>
<dbReference type="EMBL" id="JAPWTJ010000001">
    <property type="protein sequence ID" value="KAJ8986281.1"/>
    <property type="molecule type" value="Genomic_DNA"/>
</dbReference>
<dbReference type="SUPFAM" id="SSF56300">
    <property type="entry name" value="Metallo-dependent phosphatases"/>
    <property type="match status" value="1"/>
</dbReference>
<evidence type="ECO:0000256" key="9">
    <source>
        <dbReference type="ARBA" id="ARBA00023180"/>
    </source>
</evidence>
<keyword evidence="6" id="KW-0732">Signal</keyword>
<evidence type="ECO:0000256" key="6">
    <source>
        <dbReference type="ARBA" id="ARBA00022729"/>
    </source>
</evidence>
<dbReference type="InterPro" id="IPR011160">
    <property type="entry name" value="Sphingomy_PDE"/>
</dbReference>
<organism evidence="13 14">
    <name type="scientific">Molorchus minor</name>
    <dbReference type="NCBI Taxonomy" id="1323400"/>
    <lineage>
        <taxon>Eukaryota</taxon>
        <taxon>Metazoa</taxon>
        <taxon>Ecdysozoa</taxon>
        <taxon>Arthropoda</taxon>
        <taxon>Hexapoda</taxon>
        <taxon>Insecta</taxon>
        <taxon>Pterygota</taxon>
        <taxon>Neoptera</taxon>
        <taxon>Endopterygota</taxon>
        <taxon>Coleoptera</taxon>
        <taxon>Polyphaga</taxon>
        <taxon>Cucujiformia</taxon>
        <taxon>Chrysomeloidea</taxon>
        <taxon>Cerambycidae</taxon>
        <taxon>Lamiinae</taxon>
        <taxon>Monochamini</taxon>
        <taxon>Molorchus</taxon>
    </lineage>
</organism>
<proteinExistence type="inferred from homology"/>
<evidence type="ECO:0000313" key="14">
    <source>
        <dbReference type="Proteomes" id="UP001162164"/>
    </source>
</evidence>
<name>A0ABQ9K6P8_9CUCU</name>
<comment type="similarity">
    <text evidence="3 10">Belongs to the acid sphingomyelinase family.</text>
</comment>
<comment type="catalytic activity">
    <reaction evidence="10">
        <text>a sphingomyelin + H2O = phosphocholine + an N-acylsphing-4-enine + H(+)</text>
        <dbReference type="Rhea" id="RHEA:19253"/>
        <dbReference type="ChEBI" id="CHEBI:15377"/>
        <dbReference type="ChEBI" id="CHEBI:15378"/>
        <dbReference type="ChEBI" id="CHEBI:17636"/>
        <dbReference type="ChEBI" id="CHEBI:52639"/>
        <dbReference type="ChEBI" id="CHEBI:295975"/>
        <dbReference type="EC" id="3.1.4.12"/>
    </reaction>
</comment>
<dbReference type="EC" id="3.1.4.12" evidence="10"/>
<dbReference type="PIRSF" id="PIRSF000948">
    <property type="entry name" value="Sphingomy_PDE"/>
    <property type="match status" value="1"/>
</dbReference>
<comment type="cofactor">
    <cofactor evidence="1">
        <name>Zn(2+)</name>
        <dbReference type="ChEBI" id="CHEBI:29105"/>
    </cofactor>
</comment>
<comment type="caution">
    <text evidence="13">The sequence shown here is derived from an EMBL/GenBank/DDBJ whole genome shotgun (WGS) entry which is preliminary data.</text>
</comment>
<dbReference type="Pfam" id="PF00149">
    <property type="entry name" value="Metallophos"/>
    <property type="match status" value="1"/>
</dbReference>
<evidence type="ECO:0000256" key="10">
    <source>
        <dbReference type="PIRNR" id="PIRNR000948"/>
    </source>
</evidence>
<comment type="subcellular location">
    <subcellularLocation>
        <location evidence="2">Secreted</location>
    </subcellularLocation>
</comment>
<dbReference type="CDD" id="cd00842">
    <property type="entry name" value="MPP_ASMase"/>
    <property type="match status" value="1"/>
</dbReference>
<accession>A0ABQ9K6P8</accession>
<dbReference type="InterPro" id="IPR004843">
    <property type="entry name" value="Calcineurin-like_PHP"/>
</dbReference>
<dbReference type="PANTHER" id="PTHR10340">
    <property type="entry name" value="SPHINGOMYELIN PHOSPHODIESTERASE"/>
    <property type="match status" value="1"/>
</dbReference>
<keyword evidence="8" id="KW-0862">Zinc</keyword>
<evidence type="ECO:0000256" key="3">
    <source>
        <dbReference type="ARBA" id="ARBA00008234"/>
    </source>
</evidence>
<evidence type="ECO:0000256" key="1">
    <source>
        <dbReference type="ARBA" id="ARBA00001947"/>
    </source>
</evidence>
<dbReference type="Proteomes" id="UP001162164">
    <property type="component" value="Unassembled WGS sequence"/>
</dbReference>
<dbReference type="InterPro" id="IPR029052">
    <property type="entry name" value="Metallo-depent_PP-like"/>
</dbReference>
<keyword evidence="14" id="KW-1185">Reference proteome</keyword>
<evidence type="ECO:0000259" key="11">
    <source>
        <dbReference type="Pfam" id="PF00149"/>
    </source>
</evidence>
<evidence type="ECO:0000256" key="2">
    <source>
        <dbReference type="ARBA" id="ARBA00004613"/>
    </source>
</evidence>
<comment type="function">
    <text evidence="10">Converts sphingomyelin to ceramide.</text>
</comment>
<evidence type="ECO:0000256" key="7">
    <source>
        <dbReference type="ARBA" id="ARBA00022801"/>
    </source>
</evidence>
<dbReference type="InterPro" id="IPR045473">
    <property type="entry name" value="ASM_C"/>
</dbReference>
<protein>
    <recommendedName>
        <fullName evidence="10">Sphingomyelin phosphodiesterase</fullName>
        <ecNumber evidence="10">3.1.4.12</ecNumber>
    </recommendedName>
</protein>
<keyword evidence="9" id="KW-0325">Glycoprotein</keyword>
<dbReference type="PANTHER" id="PTHR10340:SF34">
    <property type="entry name" value="SPHINGOMYELIN PHOSPHODIESTERASE"/>
    <property type="match status" value="1"/>
</dbReference>
<feature type="domain" description="Sphingomyelin phosphodiesterase C-terminal" evidence="12">
    <location>
        <begin position="407"/>
        <end position="514"/>
    </location>
</feature>
<keyword evidence="5" id="KW-0479">Metal-binding</keyword>
<keyword evidence="7 10" id="KW-0378">Hydrolase</keyword>
<dbReference type="Pfam" id="PF19272">
    <property type="entry name" value="ASMase_C"/>
    <property type="match status" value="1"/>
</dbReference>
<evidence type="ECO:0000256" key="4">
    <source>
        <dbReference type="ARBA" id="ARBA00022525"/>
    </source>
</evidence>
<evidence type="ECO:0000259" key="12">
    <source>
        <dbReference type="Pfam" id="PF19272"/>
    </source>
</evidence>